<evidence type="ECO:0000313" key="2">
    <source>
        <dbReference type="Proteomes" id="UP000194664"/>
    </source>
</evidence>
<dbReference type="AlphaFoldDB" id="A0A251WVT1"/>
<proteinExistence type="predicted"/>
<keyword evidence="2" id="KW-1185">Reference proteome</keyword>
<dbReference type="SUPFAM" id="SSF55781">
    <property type="entry name" value="GAF domain-like"/>
    <property type="match status" value="1"/>
</dbReference>
<gene>
    <name evidence="1" type="ORF">BVC71_14810</name>
</gene>
<comment type="caution">
    <text evidence="1">The sequence shown here is derived from an EMBL/GenBank/DDBJ whole genome shotgun (WGS) entry which is preliminary data.</text>
</comment>
<reference evidence="1 2" key="1">
    <citation type="submission" date="2016-12" db="EMBL/GenBank/DDBJ databases">
        <title>The draft genome sequence of HSLHS2.</title>
        <authorList>
            <person name="Hu D."/>
            <person name="Wang L."/>
            <person name="Shao Z."/>
        </authorList>
    </citation>
    <scope>NUCLEOTIDE SEQUENCE [LARGE SCALE GENOMIC DNA]</scope>
    <source>
        <strain evidence="1">MCCC 1A06712</strain>
    </source>
</reference>
<protein>
    <recommendedName>
        <fullName evidence="3">GAF domain-containing protein</fullName>
    </recommendedName>
</protein>
<dbReference type="Proteomes" id="UP000194664">
    <property type="component" value="Unassembled WGS sequence"/>
</dbReference>
<name>A0A251WVT1_9RHOB</name>
<sequence>MHVPTFTQFLERHGVTAALRELQLDEFFEFDDLLRVLCDATGREIGSVSLISGNEVHLIGTYRLQKQVAVRSFPLPKENENYLHFKDAGKTFPNSPLLNGVDARIRSVSAQWMRINGVPIGAVSIMSTLNLEPLDAVHRVLLAEFASLCTDLIERRARLKLMTYQIDLTEQGLTQ</sequence>
<accession>A0A251WVT1</accession>
<evidence type="ECO:0008006" key="3">
    <source>
        <dbReference type="Google" id="ProtNLM"/>
    </source>
</evidence>
<dbReference type="OrthoDB" id="7869537at2"/>
<organism evidence="1 2">
    <name type="scientific">Marivivens niveibacter</name>
    <dbReference type="NCBI Taxonomy" id="1930667"/>
    <lineage>
        <taxon>Bacteria</taxon>
        <taxon>Pseudomonadati</taxon>
        <taxon>Pseudomonadota</taxon>
        <taxon>Alphaproteobacteria</taxon>
        <taxon>Rhodobacterales</taxon>
        <taxon>Paracoccaceae</taxon>
        <taxon>Marivivens group</taxon>
        <taxon>Marivivens</taxon>
    </lineage>
</organism>
<dbReference type="EMBL" id="MSPP01000007">
    <property type="protein sequence ID" value="OUD08228.1"/>
    <property type="molecule type" value="Genomic_DNA"/>
</dbReference>
<dbReference type="RefSeq" id="WP_086452467.1">
    <property type="nucleotide sequence ID" value="NZ_MSPP01000007.1"/>
</dbReference>
<evidence type="ECO:0000313" key="1">
    <source>
        <dbReference type="EMBL" id="OUD08228.1"/>
    </source>
</evidence>